<sequence length="86" mass="9634">MVLVYDAGDGIISIGGLRLDEALPYASMESMETNAKQEIVRNHSLRTVLAVIMPKKDEPTTMMYGWRPGRPALHLCCLNRKIMSDL</sequence>
<evidence type="ECO:0000313" key="1">
    <source>
        <dbReference type="EMBL" id="KAK3210927.1"/>
    </source>
</evidence>
<protein>
    <submittedName>
        <fullName evidence="1">Uncharacterized protein</fullName>
    </submittedName>
</protein>
<accession>A0AAE0ACT2</accession>
<name>A0AAE0ACT2_9ROSI</name>
<evidence type="ECO:0000313" key="2">
    <source>
        <dbReference type="Proteomes" id="UP001281410"/>
    </source>
</evidence>
<comment type="caution">
    <text evidence="1">The sequence shown here is derived from an EMBL/GenBank/DDBJ whole genome shotgun (WGS) entry which is preliminary data.</text>
</comment>
<proteinExistence type="predicted"/>
<keyword evidence="2" id="KW-1185">Reference proteome</keyword>
<dbReference type="EMBL" id="JANJYJ010000005">
    <property type="protein sequence ID" value="KAK3210927.1"/>
    <property type="molecule type" value="Genomic_DNA"/>
</dbReference>
<dbReference type="AlphaFoldDB" id="A0AAE0ACT2"/>
<gene>
    <name evidence="1" type="ORF">Dsin_015633</name>
</gene>
<dbReference type="Proteomes" id="UP001281410">
    <property type="component" value="Unassembled WGS sequence"/>
</dbReference>
<reference evidence="1" key="1">
    <citation type="journal article" date="2023" name="Plant J.">
        <title>Genome sequences and population genomics provide insights into the demographic history, inbreeding, and mutation load of two 'living fossil' tree species of Dipteronia.</title>
        <authorList>
            <person name="Feng Y."/>
            <person name="Comes H.P."/>
            <person name="Chen J."/>
            <person name="Zhu S."/>
            <person name="Lu R."/>
            <person name="Zhang X."/>
            <person name="Li P."/>
            <person name="Qiu J."/>
            <person name="Olsen K.M."/>
            <person name="Qiu Y."/>
        </authorList>
    </citation>
    <scope>NUCLEOTIDE SEQUENCE</scope>
    <source>
        <strain evidence="1">NBL</strain>
    </source>
</reference>
<organism evidence="1 2">
    <name type="scientific">Dipteronia sinensis</name>
    <dbReference type="NCBI Taxonomy" id="43782"/>
    <lineage>
        <taxon>Eukaryota</taxon>
        <taxon>Viridiplantae</taxon>
        <taxon>Streptophyta</taxon>
        <taxon>Embryophyta</taxon>
        <taxon>Tracheophyta</taxon>
        <taxon>Spermatophyta</taxon>
        <taxon>Magnoliopsida</taxon>
        <taxon>eudicotyledons</taxon>
        <taxon>Gunneridae</taxon>
        <taxon>Pentapetalae</taxon>
        <taxon>rosids</taxon>
        <taxon>malvids</taxon>
        <taxon>Sapindales</taxon>
        <taxon>Sapindaceae</taxon>
        <taxon>Hippocastanoideae</taxon>
        <taxon>Acereae</taxon>
        <taxon>Dipteronia</taxon>
    </lineage>
</organism>